<dbReference type="Proteomes" id="UP000031526">
    <property type="component" value="Chromosome"/>
</dbReference>
<name>Q93NX4_9ACTN</name>
<dbReference type="PANTHER" id="PTHR42743">
    <property type="entry name" value="AMINO-ACID AMINOTRANSFERASE"/>
    <property type="match status" value="1"/>
</dbReference>
<dbReference type="PANTHER" id="PTHR42743:SF2">
    <property type="entry name" value="AMINODEOXYCHORISMATE LYASE"/>
    <property type="match status" value="1"/>
</dbReference>
<dbReference type="Gene3D" id="3.30.470.10">
    <property type="match status" value="1"/>
</dbReference>
<keyword evidence="4" id="KW-0456">Lyase</keyword>
<dbReference type="STRING" id="40318.SNOD_02635"/>
<dbReference type="InterPro" id="IPR001544">
    <property type="entry name" value="Aminotrans_IV"/>
</dbReference>
<accession>Q93NX4</accession>
<dbReference type="EMBL" id="CP023747">
    <property type="protein sequence ID" value="QEV37647.1"/>
    <property type="molecule type" value="Genomic_DNA"/>
</dbReference>
<dbReference type="KEGG" id="snq:CP978_03035"/>
<dbReference type="OrthoDB" id="8912228at2"/>
<gene>
    <name evidence="2" type="primary">amphORF2</name>
    <name evidence="4" type="ORF">CP978_03035</name>
    <name evidence="3" type="ORF">SNOD_02635</name>
</gene>
<reference evidence="2" key="1">
    <citation type="journal article" date="2001" name="Chem. Biol.">
        <title>Amphotericin biosynthesis in Streptomyces nodosus: deductions from analysis of polyketide synthase and late genes.</title>
        <authorList>
            <person name="Caffrey P."/>
            <person name="Lynch S."/>
            <person name="Flood E."/>
            <person name="Finnan S."/>
            <person name="Oliynyk M."/>
        </authorList>
    </citation>
    <scope>NUCLEOTIDE SEQUENCE</scope>
</reference>
<dbReference type="InterPro" id="IPR036038">
    <property type="entry name" value="Aminotransferase-like"/>
</dbReference>
<reference evidence="5" key="3">
    <citation type="submission" date="2014-09" db="EMBL/GenBank/DDBJ databases">
        <title>Sequence of the Streptomyces nodosus genome.</title>
        <authorList>
            <person name="Sweeney P."/>
            <person name="Stephens N."/>
            <person name="Murphy C."/>
            <person name="Caffrey P."/>
        </authorList>
    </citation>
    <scope>NUCLEOTIDE SEQUENCE [LARGE SCALE GENOMIC DNA]</scope>
    <source>
        <strain evidence="5">ATCC 14899</strain>
    </source>
</reference>
<evidence type="ECO:0000313" key="2">
    <source>
        <dbReference type="EMBL" id="AAK73506.1"/>
    </source>
</evidence>
<sequence length="284" mass="30624">MAAGLGVGEGGVGIDRVEVNGVEADSEDLKVLMRVSYAHFTSMQVRGGAVRGLDLHLRRLDESARGLFGRGLDAERVRGCVRHALEGGPEAVSVRVTVFSRRLDAVLRGEAVEPELAVATSAPAEAQSEPMRLRAVEYERDLPHVKHVGTFGLIHGRRQAVLSGYDDVLFTDRYGRISEASVWNIGFYDGERVIWPEAAVLPGITMQLLQRGLEAKGIPSERREVRLDDIVARASGSPVLAAFLTNSISPALPVASIDGAALAVESAVTDLLVDCYESNPWETV</sequence>
<dbReference type="Pfam" id="PF01063">
    <property type="entry name" value="Aminotran_4"/>
    <property type="match status" value="1"/>
</dbReference>
<evidence type="ECO:0000313" key="5">
    <source>
        <dbReference type="Proteomes" id="UP000031526"/>
    </source>
</evidence>
<dbReference type="AlphaFoldDB" id="Q93NX4"/>
<dbReference type="Gene3D" id="3.20.10.10">
    <property type="entry name" value="D-amino Acid Aminotransferase, subunit A, domain 2"/>
    <property type="match status" value="1"/>
</dbReference>
<dbReference type="NCBIfam" id="NF006734">
    <property type="entry name" value="PRK09266.1"/>
    <property type="match status" value="1"/>
</dbReference>
<organism evidence="2">
    <name type="scientific">Streptomyces nodosus</name>
    <dbReference type="NCBI Taxonomy" id="40318"/>
    <lineage>
        <taxon>Bacteria</taxon>
        <taxon>Bacillati</taxon>
        <taxon>Actinomycetota</taxon>
        <taxon>Actinomycetes</taxon>
        <taxon>Kitasatosporales</taxon>
        <taxon>Streptomycetaceae</taxon>
        <taxon>Streptomyces</taxon>
    </lineage>
</organism>
<evidence type="ECO:0000313" key="4">
    <source>
        <dbReference type="EMBL" id="QEV37647.1"/>
    </source>
</evidence>
<dbReference type="InterPro" id="IPR050571">
    <property type="entry name" value="Class-IV_PLP-Dep_Aminotrnsfr"/>
</dbReference>
<dbReference type="HOGENOM" id="CLU_070540_0_0_11"/>
<dbReference type="InterPro" id="IPR043131">
    <property type="entry name" value="BCAT-like_N"/>
</dbReference>
<reference evidence="3 5" key="4">
    <citation type="journal article" date="2016" name="Appl. Microbiol. Biotechnol.">
        <title>Exploiting the genome sequence of Streptomyces nodosus for enhanced antibiotic production.</title>
        <authorList>
            <person name="Sweeney P."/>
            <person name="Murphy C.D."/>
            <person name="Caffrey P."/>
        </authorList>
    </citation>
    <scope>NUCLEOTIDE SEQUENCE [LARGE SCALE GENOMIC DNA]</scope>
    <source>
        <strain evidence="3 5">ATCC 14899</strain>
    </source>
</reference>
<dbReference type="EMBL" id="AF357202">
    <property type="protein sequence ID" value="AAK73506.1"/>
    <property type="molecule type" value="Genomic_DNA"/>
</dbReference>
<dbReference type="EMBL" id="CP009313">
    <property type="protein sequence ID" value="AJE39056.1"/>
    <property type="molecule type" value="Genomic_DNA"/>
</dbReference>
<evidence type="ECO:0000313" key="3">
    <source>
        <dbReference type="EMBL" id="AJE39056.1"/>
    </source>
</evidence>
<dbReference type="Proteomes" id="UP000325763">
    <property type="component" value="Chromosome"/>
</dbReference>
<proteinExistence type="inferred from homology"/>
<reference evidence="2" key="2">
    <citation type="journal article" date="2005" name="J. Biol. Chem.">
        <title>Biosynthesis of amphotericin derivatives lacking exocyclic carboxyl groups.</title>
        <authorList>
            <person name="Carmody M."/>
            <person name="Murphy B."/>
            <person name="Byrne B."/>
            <person name="Power P."/>
            <person name="Rai D."/>
            <person name="Rawlings B."/>
            <person name="Caffrey P."/>
        </authorList>
    </citation>
    <scope>NUCLEOTIDE SEQUENCE</scope>
</reference>
<dbReference type="GO" id="GO:0008153">
    <property type="term" value="P:4-aminobenzoate biosynthetic process"/>
    <property type="evidence" value="ECO:0007669"/>
    <property type="project" value="TreeGrafter"/>
</dbReference>
<comment type="similarity">
    <text evidence="1">Belongs to the class-IV pyridoxal-phosphate-dependent aminotransferase family.</text>
</comment>
<dbReference type="GO" id="GO:0005829">
    <property type="term" value="C:cytosol"/>
    <property type="evidence" value="ECO:0007669"/>
    <property type="project" value="TreeGrafter"/>
</dbReference>
<dbReference type="SUPFAM" id="SSF56752">
    <property type="entry name" value="D-aminoacid aminotransferase-like PLP-dependent enzymes"/>
    <property type="match status" value="1"/>
</dbReference>
<keyword evidence="5" id="KW-1185">Reference proteome</keyword>
<dbReference type="GO" id="GO:0008696">
    <property type="term" value="F:4-amino-4-deoxychorismate lyase activity"/>
    <property type="evidence" value="ECO:0007669"/>
    <property type="project" value="TreeGrafter"/>
</dbReference>
<dbReference type="RefSeq" id="WP_052453974.1">
    <property type="nucleotide sequence ID" value="NZ_CP009313.1"/>
</dbReference>
<reference evidence="4 6" key="5">
    <citation type="submission" date="2017-09" db="EMBL/GenBank/DDBJ databases">
        <title>Streptomyces genome completion.</title>
        <authorList>
            <person name="Lee N."/>
            <person name="Cho B.-K."/>
        </authorList>
    </citation>
    <scope>NUCLEOTIDE SEQUENCE [LARGE SCALE GENOMIC DNA]</scope>
    <source>
        <strain evidence="4 6">ATCC 14899</strain>
    </source>
</reference>
<evidence type="ECO:0000256" key="1">
    <source>
        <dbReference type="ARBA" id="ARBA00009320"/>
    </source>
</evidence>
<protein>
    <submittedName>
        <fullName evidence="4">Aminodeoxychorismate lyase</fullName>
    </submittedName>
    <submittedName>
        <fullName evidence="2">AmphORF2</fullName>
    </submittedName>
</protein>
<dbReference type="InterPro" id="IPR043132">
    <property type="entry name" value="BCAT-like_C"/>
</dbReference>
<evidence type="ECO:0000313" key="6">
    <source>
        <dbReference type="Proteomes" id="UP000325763"/>
    </source>
</evidence>